<accession>A0A7C0Y271</accession>
<evidence type="ECO:0000313" key="2">
    <source>
        <dbReference type="EMBL" id="HDD43766.1"/>
    </source>
</evidence>
<dbReference type="GO" id="GO:0007059">
    <property type="term" value="P:chromosome segregation"/>
    <property type="evidence" value="ECO:0007669"/>
    <property type="project" value="TreeGrafter"/>
</dbReference>
<dbReference type="SUPFAM" id="SSF110849">
    <property type="entry name" value="ParB/Sulfiredoxin"/>
    <property type="match status" value="1"/>
</dbReference>
<comment type="caution">
    <text evidence="2">The sequence shown here is derived from an EMBL/GenBank/DDBJ whole genome shotgun (WGS) entry which is preliminary data.</text>
</comment>
<protein>
    <recommendedName>
        <fullName evidence="1">ParB-like N-terminal domain-containing protein</fullName>
    </recommendedName>
</protein>
<dbReference type="InterPro" id="IPR050336">
    <property type="entry name" value="Chromosome_partition/occlusion"/>
</dbReference>
<sequence>MSEKKFEYKEPLKGERFIFTLLPLDSLEVISHQRKPSQYHVKHLLQSLRKIGFTVPIMVVEGNKKGKYVIIDGQHRFLAAKELELEKIPAIIVPKKMAKLMMNFNIEKELNIREKSYVALQVYEEILQKEPEMAENDPEIIDAIEQGYYVTLGIAYQNTEKLAGSSFESILKKCDLFLDLPLKEAFRERNKRAEKILEANQILKDIVQKAKEMGKFHPFLYNQILSYANPHKRERDIFDFNETFDQIIETLREIEENPEFILEREE</sequence>
<name>A0A7C0Y271_DESA2</name>
<dbReference type="InterPro" id="IPR036086">
    <property type="entry name" value="ParB/Sulfiredoxin_sf"/>
</dbReference>
<dbReference type="Gene3D" id="3.90.1530.10">
    <property type="entry name" value="Conserved hypothetical protein from pyrococcus furiosus pfu- 392566-001, ParB domain"/>
    <property type="match status" value="1"/>
</dbReference>
<dbReference type="GO" id="GO:0005694">
    <property type="term" value="C:chromosome"/>
    <property type="evidence" value="ECO:0007669"/>
    <property type="project" value="TreeGrafter"/>
</dbReference>
<dbReference type="Proteomes" id="UP000886289">
    <property type="component" value="Unassembled WGS sequence"/>
</dbReference>
<evidence type="ECO:0000259" key="1">
    <source>
        <dbReference type="SMART" id="SM00470"/>
    </source>
</evidence>
<reference evidence="2" key="1">
    <citation type="journal article" date="2020" name="mSystems">
        <title>Genome- and Community-Level Interaction Insights into Carbon Utilization and Element Cycling Functions of Hydrothermarchaeota in Hydrothermal Sediment.</title>
        <authorList>
            <person name="Zhou Z."/>
            <person name="Liu Y."/>
            <person name="Xu W."/>
            <person name="Pan J."/>
            <person name="Luo Z.H."/>
            <person name="Li M."/>
        </authorList>
    </citation>
    <scope>NUCLEOTIDE SEQUENCE [LARGE SCALE GENOMIC DNA]</scope>
    <source>
        <strain evidence="2">HyVt-233</strain>
    </source>
</reference>
<dbReference type="SMART" id="SM00470">
    <property type="entry name" value="ParB"/>
    <property type="match status" value="1"/>
</dbReference>
<dbReference type="PANTHER" id="PTHR33375:SF1">
    <property type="entry name" value="CHROMOSOME-PARTITIONING PROTEIN PARB-RELATED"/>
    <property type="match status" value="1"/>
</dbReference>
<dbReference type="InterPro" id="IPR003115">
    <property type="entry name" value="ParB_N"/>
</dbReference>
<dbReference type="CDD" id="cd16387">
    <property type="entry name" value="ParB_N_Srx"/>
    <property type="match status" value="1"/>
</dbReference>
<organism evidence="2">
    <name type="scientific">Desulfofervidus auxilii</name>
    <dbReference type="NCBI Taxonomy" id="1621989"/>
    <lineage>
        <taxon>Bacteria</taxon>
        <taxon>Pseudomonadati</taxon>
        <taxon>Thermodesulfobacteriota</taxon>
        <taxon>Candidatus Desulfofervidia</taxon>
        <taxon>Candidatus Desulfofervidales</taxon>
        <taxon>Candidatus Desulfofervidaceae</taxon>
        <taxon>Candidatus Desulfofervidus</taxon>
    </lineage>
</organism>
<proteinExistence type="predicted"/>
<dbReference type="AlphaFoldDB" id="A0A7C0Y271"/>
<dbReference type="PANTHER" id="PTHR33375">
    <property type="entry name" value="CHROMOSOME-PARTITIONING PROTEIN PARB-RELATED"/>
    <property type="match status" value="1"/>
</dbReference>
<dbReference type="Pfam" id="PF02195">
    <property type="entry name" value="ParB_N"/>
    <property type="match status" value="1"/>
</dbReference>
<dbReference type="EMBL" id="DRBS01000106">
    <property type="protein sequence ID" value="HDD43766.1"/>
    <property type="molecule type" value="Genomic_DNA"/>
</dbReference>
<feature type="domain" description="ParB-like N-terminal" evidence="1">
    <location>
        <begin position="20"/>
        <end position="110"/>
    </location>
</feature>
<gene>
    <name evidence="2" type="ORF">ENG63_02755</name>
</gene>